<evidence type="ECO:0000259" key="2">
    <source>
        <dbReference type="Pfam" id="PF01882"/>
    </source>
</evidence>
<organism evidence="3">
    <name type="scientific">hydrothermal vent metagenome</name>
    <dbReference type="NCBI Taxonomy" id="652676"/>
    <lineage>
        <taxon>unclassified sequences</taxon>
        <taxon>metagenomes</taxon>
        <taxon>ecological metagenomes</taxon>
    </lineage>
</organism>
<accession>A0A3B1AR86</accession>
<dbReference type="Pfam" id="PF01882">
    <property type="entry name" value="DUF58"/>
    <property type="match status" value="1"/>
</dbReference>
<evidence type="ECO:0000313" key="3">
    <source>
        <dbReference type="EMBL" id="VAX01898.1"/>
    </source>
</evidence>
<sequence length="449" mass="51640">MRKILDKYLWRSYRKISTVSYWVIRRFTPTGKVVLALMFFSGLLGIDIQQVQSYQLFIISFVLIAIAFISVLTKKCILKADRNLPRYACVNEDMQYQITLYNVGKKNIGKIFILDEAADPRPTLQSFINTQEPRNVTRSRFDRFFRFPRWRWLLEKNTIVKPIITEVETIKSKSQVIITASLKPLRRGVVALKTIIVLLPDNFGIYCAIKKIPCYQSLTVLPKRYSVPSLSLSAKRQHNQGGVNNASSVGDAQEFTSLREYQAGDSIRNIHWNSWAKTAQPVVKQYQEEYFSRYGLILDTFGNDDKLEQFEEAVSIAASYVYSLNELDTFIDLMFVSDKAYQISSGRGMVQRDNMLEVLAAVTARKNKDFNNLLSLITKNLNILSSAIIVLIDWDKNREALLKLLQLNNTPYHAFLIRSNNNAQAKVSYHEYNITELYVDNIETGLSVL</sequence>
<dbReference type="InterPro" id="IPR002881">
    <property type="entry name" value="DUF58"/>
</dbReference>
<keyword evidence="1" id="KW-0812">Transmembrane</keyword>
<protein>
    <recommendedName>
        <fullName evidence="2">DUF58 domain-containing protein</fullName>
    </recommendedName>
</protein>
<feature type="domain" description="DUF58" evidence="2">
    <location>
        <begin position="258"/>
        <end position="361"/>
    </location>
</feature>
<keyword evidence="1" id="KW-0472">Membrane</keyword>
<proteinExistence type="predicted"/>
<dbReference type="PANTHER" id="PTHR34351">
    <property type="entry name" value="SLR1927 PROTEIN-RELATED"/>
    <property type="match status" value="1"/>
</dbReference>
<gene>
    <name evidence="3" type="ORF">MNBD_GAMMA22-199</name>
</gene>
<dbReference type="EMBL" id="UOFS01000050">
    <property type="protein sequence ID" value="VAX01898.1"/>
    <property type="molecule type" value="Genomic_DNA"/>
</dbReference>
<name>A0A3B1AR86_9ZZZZ</name>
<dbReference type="AlphaFoldDB" id="A0A3B1AR86"/>
<feature type="transmembrane region" description="Helical" evidence="1">
    <location>
        <begin position="21"/>
        <end position="46"/>
    </location>
</feature>
<keyword evidence="1" id="KW-1133">Transmembrane helix</keyword>
<dbReference type="PANTHER" id="PTHR34351:SF1">
    <property type="entry name" value="SLR1927 PROTEIN"/>
    <property type="match status" value="1"/>
</dbReference>
<reference evidence="3" key="1">
    <citation type="submission" date="2018-06" db="EMBL/GenBank/DDBJ databases">
        <authorList>
            <person name="Zhirakovskaya E."/>
        </authorList>
    </citation>
    <scope>NUCLEOTIDE SEQUENCE</scope>
</reference>
<feature type="transmembrane region" description="Helical" evidence="1">
    <location>
        <begin position="52"/>
        <end position="72"/>
    </location>
</feature>
<evidence type="ECO:0000256" key="1">
    <source>
        <dbReference type="SAM" id="Phobius"/>
    </source>
</evidence>